<dbReference type="PANTHER" id="PTHR13421:SF16">
    <property type="entry name" value="SNRNA-ACTIVATING PROTEIN COMPLEX SUBUNIT 3"/>
    <property type="match status" value="1"/>
</dbReference>
<dbReference type="Pfam" id="PF12251">
    <property type="entry name" value="SNAPC3"/>
    <property type="match status" value="1"/>
</dbReference>
<dbReference type="GO" id="GO:0000978">
    <property type="term" value="F:RNA polymerase II cis-regulatory region sequence-specific DNA binding"/>
    <property type="evidence" value="ECO:0007669"/>
    <property type="project" value="TreeGrafter"/>
</dbReference>
<keyword evidence="6" id="KW-0539">Nucleus</keyword>
<keyword evidence="3" id="KW-0805">Transcription regulation</keyword>
<keyword evidence="5" id="KW-0804">Transcription</keyword>
<dbReference type="PANTHER" id="PTHR13421">
    <property type="entry name" value="SNRNA-ACTIVATING PROTEIN COMPLEX SUBUNIT 3"/>
    <property type="match status" value="1"/>
</dbReference>
<gene>
    <name evidence="8" type="ORF">RJ641_029795</name>
</gene>
<dbReference type="GO" id="GO:0042796">
    <property type="term" value="P:snRNA transcription by RNA polymerase III"/>
    <property type="evidence" value="ECO:0007669"/>
    <property type="project" value="TreeGrafter"/>
</dbReference>
<feature type="region of interest" description="Disordered" evidence="7">
    <location>
        <begin position="103"/>
        <end position="129"/>
    </location>
</feature>
<dbReference type="GO" id="GO:0001006">
    <property type="term" value="F:RNA polymerase III type 3 promoter sequence-specific DNA binding"/>
    <property type="evidence" value="ECO:0007669"/>
    <property type="project" value="TreeGrafter"/>
</dbReference>
<dbReference type="AlphaFoldDB" id="A0AAN8VYY9"/>
<evidence type="ECO:0000256" key="5">
    <source>
        <dbReference type="ARBA" id="ARBA00023163"/>
    </source>
</evidence>
<evidence type="ECO:0000256" key="4">
    <source>
        <dbReference type="ARBA" id="ARBA00023125"/>
    </source>
</evidence>
<dbReference type="Proteomes" id="UP001370490">
    <property type="component" value="Unassembled WGS sequence"/>
</dbReference>
<dbReference type="GO" id="GO:0005634">
    <property type="term" value="C:nucleus"/>
    <property type="evidence" value="ECO:0007669"/>
    <property type="project" value="UniProtKB-SubCell"/>
</dbReference>
<evidence type="ECO:0000313" key="8">
    <source>
        <dbReference type="EMBL" id="KAK6940264.1"/>
    </source>
</evidence>
<protein>
    <submittedName>
        <fullName evidence="8">snRNA-activating protein complex, subunit 3</fullName>
    </submittedName>
</protein>
<dbReference type="GO" id="GO:0042795">
    <property type="term" value="P:snRNA transcription by RNA polymerase II"/>
    <property type="evidence" value="ECO:0007669"/>
    <property type="project" value="TreeGrafter"/>
</dbReference>
<sequence length="443" mass="50681">MEMIEDAKTKVSIPHGGPIYVPDLVGPLTKVLDFETSVLEQLEHLKAEICSESSQPFDEDFLVDELKVWTEEELVDRACKEAFQASKYLSLSKIVDSLSSQADDEKENFPNNKSWKKAKRKKNMGANNHDSSYMSKVEQLVKLKQKQDEDKAAARLHSFNGGCIVSEAAISTSEKNEKMTSLKCVSYGKVRAVNIRDAVPLRFPEVVLCVEIYDCRQTWVKNQEFLVLGCQMLTELRDQICCSTDLIMKKAGQYDPSAYFLIEDVFCNDLRDPTAIDYSEPIFDWIRKSKNEALAKWDCIMSGELQKKQKAILGNAVSGLPCFKATDMQKTRFCDLGFRIGAGYLYCHQGDCRHTIVIRDMRLIHSDDVKNRSNYPIRTFQRKSRPHKCCVCKIYRAAIVTLDDKWAQENPCYFCNDCFKLLHGPKDGSLLYNEFVAYEYIPD</sequence>
<reference evidence="8 9" key="1">
    <citation type="submission" date="2023-12" db="EMBL/GenBank/DDBJ databases">
        <title>A high-quality genome assembly for Dillenia turbinata (Dilleniales).</title>
        <authorList>
            <person name="Chanderbali A."/>
        </authorList>
    </citation>
    <scope>NUCLEOTIDE SEQUENCE [LARGE SCALE GENOMIC DNA]</scope>
    <source>
        <strain evidence="8">LSX21</strain>
        <tissue evidence="8">Leaf</tissue>
    </source>
</reference>
<feature type="compositionally biased region" description="Basic residues" evidence="7">
    <location>
        <begin position="114"/>
        <end position="123"/>
    </location>
</feature>
<comment type="subcellular location">
    <subcellularLocation>
        <location evidence="1">Nucleus</location>
    </subcellularLocation>
</comment>
<evidence type="ECO:0000256" key="3">
    <source>
        <dbReference type="ARBA" id="ARBA00023015"/>
    </source>
</evidence>
<keyword evidence="4" id="KW-0238">DNA-binding</keyword>
<evidence type="ECO:0000256" key="6">
    <source>
        <dbReference type="ARBA" id="ARBA00023242"/>
    </source>
</evidence>
<keyword evidence="9" id="KW-1185">Reference proteome</keyword>
<evidence type="ECO:0000313" key="9">
    <source>
        <dbReference type="Proteomes" id="UP001370490"/>
    </source>
</evidence>
<dbReference type="GO" id="GO:0003681">
    <property type="term" value="F:bent DNA binding"/>
    <property type="evidence" value="ECO:0007669"/>
    <property type="project" value="TreeGrafter"/>
</dbReference>
<dbReference type="GO" id="GO:0019185">
    <property type="term" value="C:snRNA-activating protein complex"/>
    <property type="evidence" value="ECO:0007669"/>
    <property type="project" value="TreeGrafter"/>
</dbReference>
<dbReference type="GO" id="GO:0001046">
    <property type="term" value="F:core promoter sequence-specific DNA binding"/>
    <property type="evidence" value="ECO:0007669"/>
    <property type="project" value="TreeGrafter"/>
</dbReference>
<comment type="similarity">
    <text evidence="2">Belongs to the SNAPC3/SRD2 family.</text>
</comment>
<comment type="caution">
    <text evidence="8">The sequence shown here is derived from an EMBL/GenBank/DDBJ whole genome shotgun (WGS) entry which is preliminary data.</text>
</comment>
<evidence type="ECO:0000256" key="1">
    <source>
        <dbReference type="ARBA" id="ARBA00004123"/>
    </source>
</evidence>
<evidence type="ECO:0000256" key="7">
    <source>
        <dbReference type="SAM" id="MobiDB-lite"/>
    </source>
</evidence>
<name>A0AAN8VYY9_9MAGN</name>
<organism evidence="8 9">
    <name type="scientific">Dillenia turbinata</name>
    <dbReference type="NCBI Taxonomy" id="194707"/>
    <lineage>
        <taxon>Eukaryota</taxon>
        <taxon>Viridiplantae</taxon>
        <taxon>Streptophyta</taxon>
        <taxon>Embryophyta</taxon>
        <taxon>Tracheophyta</taxon>
        <taxon>Spermatophyta</taxon>
        <taxon>Magnoliopsida</taxon>
        <taxon>eudicotyledons</taxon>
        <taxon>Gunneridae</taxon>
        <taxon>Pentapetalae</taxon>
        <taxon>Dilleniales</taxon>
        <taxon>Dilleniaceae</taxon>
        <taxon>Dillenia</taxon>
    </lineage>
</organism>
<dbReference type="EMBL" id="JBAMMX010000005">
    <property type="protein sequence ID" value="KAK6940264.1"/>
    <property type="molecule type" value="Genomic_DNA"/>
</dbReference>
<accession>A0AAN8VYY9</accession>
<evidence type="ECO:0000256" key="2">
    <source>
        <dbReference type="ARBA" id="ARBA00010410"/>
    </source>
</evidence>
<dbReference type="InterPro" id="IPR022042">
    <property type="entry name" value="snRNA-activating_su3"/>
</dbReference>
<proteinExistence type="inferred from homology"/>